<comment type="caution">
    <text evidence="3">The sequence shown here is derived from an EMBL/GenBank/DDBJ whole genome shotgun (WGS) entry which is preliminary data.</text>
</comment>
<evidence type="ECO:0000313" key="3">
    <source>
        <dbReference type="EMBL" id="MDA5194661.1"/>
    </source>
</evidence>
<dbReference type="SUPFAM" id="SSF51182">
    <property type="entry name" value="RmlC-like cupins"/>
    <property type="match status" value="1"/>
</dbReference>
<dbReference type="PANTHER" id="PTHR35848">
    <property type="entry name" value="OXALATE-BINDING PROTEIN"/>
    <property type="match status" value="1"/>
</dbReference>
<feature type="domain" description="Cupin type-2" evidence="2">
    <location>
        <begin position="43"/>
        <end position="113"/>
    </location>
</feature>
<evidence type="ECO:0000259" key="2">
    <source>
        <dbReference type="Pfam" id="PF07883"/>
    </source>
</evidence>
<dbReference type="EMBL" id="JANWOI010000004">
    <property type="protein sequence ID" value="MDA5194661.1"/>
    <property type="molecule type" value="Genomic_DNA"/>
</dbReference>
<dbReference type="GO" id="GO:0046872">
    <property type="term" value="F:metal ion binding"/>
    <property type="evidence" value="ECO:0007669"/>
    <property type="project" value="UniProtKB-KW"/>
</dbReference>
<dbReference type="AlphaFoldDB" id="A0A9X3TZ61"/>
<proteinExistence type="predicted"/>
<sequence>MVYKRNIITTEWTKREHDATYRSQRKSLTPKGVGFTPKLGLSLYRLAPGKRAFPAHYHTANDEAILILDGSGSLRWGDNSIPLAQGDYIHLAAASGIAHQVINDSDSPLNYLCFSTMIEPEITIYPESDKIGITAGCAPGGDPNHMTHAAFLKNNPVDYWDGEA</sequence>
<accession>A0A9X3TZ61</accession>
<dbReference type="InterPro" id="IPR011051">
    <property type="entry name" value="RmlC_Cupin_sf"/>
</dbReference>
<evidence type="ECO:0000313" key="4">
    <source>
        <dbReference type="Proteomes" id="UP001141619"/>
    </source>
</evidence>
<name>A0A9X3TZ61_9PROT</name>
<reference evidence="3" key="2">
    <citation type="journal article" date="2023" name="Syst. Appl. Microbiol.">
        <title>Govania unica gen. nov., sp. nov., a rare biosphere bacterium that represents a novel family in the class Alphaproteobacteria.</title>
        <authorList>
            <person name="Vandamme P."/>
            <person name="Peeters C."/>
            <person name="Hettiarachchi A."/>
            <person name="Cnockaert M."/>
            <person name="Carlier A."/>
        </authorList>
    </citation>
    <scope>NUCLEOTIDE SEQUENCE</scope>
    <source>
        <strain evidence="3">LMG 31809</strain>
    </source>
</reference>
<reference evidence="3" key="1">
    <citation type="submission" date="2022-08" db="EMBL/GenBank/DDBJ databases">
        <authorList>
            <person name="Vandamme P."/>
            <person name="Hettiarachchi A."/>
            <person name="Peeters C."/>
            <person name="Cnockaert M."/>
            <person name="Carlier A."/>
        </authorList>
    </citation>
    <scope>NUCLEOTIDE SEQUENCE</scope>
    <source>
        <strain evidence="3">LMG 31809</strain>
    </source>
</reference>
<evidence type="ECO:0000256" key="1">
    <source>
        <dbReference type="ARBA" id="ARBA00022723"/>
    </source>
</evidence>
<dbReference type="Pfam" id="PF07883">
    <property type="entry name" value="Cupin_2"/>
    <property type="match status" value="1"/>
</dbReference>
<dbReference type="InterPro" id="IPR013096">
    <property type="entry name" value="Cupin_2"/>
</dbReference>
<organism evidence="3 4">
    <name type="scientific">Govanella unica</name>
    <dbReference type="NCBI Taxonomy" id="2975056"/>
    <lineage>
        <taxon>Bacteria</taxon>
        <taxon>Pseudomonadati</taxon>
        <taxon>Pseudomonadota</taxon>
        <taxon>Alphaproteobacteria</taxon>
        <taxon>Emcibacterales</taxon>
        <taxon>Govanellaceae</taxon>
        <taxon>Govanella</taxon>
    </lineage>
</organism>
<dbReference type="InterPro" id="IPR014710">
    <property type="entry name" value="RmlC-like_jellyroll"/>
</dbReference>
<dbReference type="InterPro" id="IPR051610">
    <property type="entry name" value="GPI/OXD"/>
</dbReference>
<gene>
    <name evidence="3" type="ORF">NYP16_11935</name>
</gene>
<dbReference type="Gene3D" id="2.60.120.10">
    <property type="entry name" value="Jelly Rolls"/>
    <property type="match status" value="1"/>
</dbReference>
<keyword evidence="4" id="KW-1185">Reference proteome</keyword>
<protein>
    <submittedName>
        <fullName evidence="3">Cupin domain-containing protein</fullName>
    </submittedName>
</protein>
<dbReference type="PANTHER" id="PTHR35848:SF6">
    <property type="entry name" value="CUPIN TYPE-2 DOMAIN-CONTAINING PROTEIN"/>
    <property type="match status" value="1"/>
</dbReference>
<keyword evidence="1" id="KW-0479">Metal-binding</keyword>
<dbReference type="Proteomes" id="UP001141619">
    <property type="component" value="Unassembled WGS sequence"/>
</dbReference>
<dbReference type="RefSeq" id="WP_274944366.1">
    <property type="nucleotide sequence ID" value="NZ_JANWOI010000004.1"/>
</dbReference>